<gene>
    <name evidence="1" type="ORF">NCTC9962_03284</name>
</gene>
<accession>A0A377B5C9</accession>
<proteinExistence type="predicted"/>
<sequence length="63" mass="7424">MPVYGHRLMSFRCLVTGEYAELKRQDGLSDEPESVHFAFKIKREALEITRFKLNKVCLIRSQH</sequence>
<evidence type="ECO:0000313" key="2">
    <source>
        <dbReference type="Proteomes" id="UP000254052"/>
    </source>
</evidence>
<reference evidence="1 2" key="1">
    <citation type="submission" date="2018-06" db="EMBL/GenBank/DDBJ databases">
        <authorList>
            <consortium name="Pathogen Informatics"/>
            <person name="Doyle S."/>
        </authorList>
    </citation>
    <scope>NUCLEOTIDE SEQUENCE [LARGE SCALE GENOMIC DNA]</scope>
    <source>
        <strain evidence="1 2">NCTC9962</strain>
    </source>
</reference>
<dbReference type="AlphaFoldDB" id="A0A377B5C9"/>
<protein>
    <submittedName>
        <fullName evidence="1">Uncharacterized protein</fullName>
    </submittedName>
</protein>
<dbReference type="Proteomes" id="UP000254052">
    <property type="component" value="Unassembled WGS sequence"/>
</dbReference>
<name>A0A377B5C9_ECOLX</name>
<organism evidence="1 2">
    <name type="scientific">Escherichia coli</name>
    <dbReference type="NCBI Taxonomy" id="562"/>
    <lineage>
        <taxon>Bacteria</taxon>
        <taxon>Pseudomonadati</taxon>
        <taxon>Pseudomonadota</taxon>
        <taxon>Gammaproteobacteria</taxon>
        <taxon>Enterobacterales</taxon>
        <taxon>Enterobacteriaceae</taxon>
        <taxon>Escherichia</taxon>
    </lineage>
</organism>
<evidence type="ECO:0000313" key="1">
    <source>
        <dbReference type="EMBL" id="STL47463.1"/>
    </source>
</evidence>
<dbReference type="EMBL" id="UGED01000008">
    <property type="protein sequence ID" value="STL47463.1"/>
    <property type="molecule type" value="Genomic_DNA"/>
</dbReference>